<organism evidence="2 3">
    <name type="scientific">Phocaeicola vulgatus</name>
    <name type="common">Bacteroides vulgatus</name>
    <dbReference type="NCBI Taxonomy" id="821"/>
    <lineage>
        <taxon>Bacteria</taxon>
        <taxon>Pseudomonadati</taxon>
        <taxon>Bacteroidota</taxon>
        <taxon>Bacteroidia</taxon>
        <taxon>Bacteroidales</taxon>
        <taxon>Bacteroidaceae</taxon>
        <taxon>Phocaeicola</taxon>
    </lineage>
</organism>
<keyword evidence="1" id="KW-0472">Membrane</keyword>
<feature type="transmembrane region" description="Helical" evidence="1">
    <location>
        <begin position="43"/>
        <end position="64"/>
    </location>
</feature>
<dbReference type="Proteomes" id="UP000285777">
    <property type="component" value="Unassembled WGS sequence"/>
</dbReference>
<protein>
    <recommendedName>
        <fullName evidence="4">Transmembrane protein</fullName>
    </recommendedName>
</protein>
<accession>A0A415BUA7</accession>
<dbReference type="EMBL" id="QRLF01000006">
    <property type="protein sequence ID" value="RHI94516.1"/>
    <property type="molecule type" value="Genomic_DNA"/>
</dbReference>
<comment type="caution">
    <text evidence="2">The sequence shown here is derived from an EMBL/GenBank/DDBJ whole genome shotgun (WGS) entry which is preliminary data.</text>
</comment>
<evidence type="ECO:0000313" key="2">
    <source>
        <dbReference type="EMBL" id="RHI94516.1"/>
    </source>
</evidence>
<name>A0A415BUA7_PHOVU</name>
<keyword evidence="1" id="KW-0812">Transmembrane</keyword>
<evidence type="ECO:0000256" key="1">
    <source>
        <dbReference type="SAM" id="Phobius"/>
    </source>
</evidence>
<keyword evidence="1" id="KW-1133">Transmembrane helix</keyword>
<sequence>MENWFLKYGMELVACIPVALCLSVVCCSTASLPADILEDDWQWMYGCGLLFLAGLALLAVSVFFF</sequence>
<reference evidence="2 3" key="1">
    <citation type="submission" date="2018-08" db="EMBL/GenBank/DDBJ databases">
        <title>A genome reference for cultivated species of the human gut microbiota.</title>
        <authorList>
            <person name="Zou Y."/>
            <person name="Xue W."/>
            <person name="Luo G."/>
        </authorList>
    </citation>
    <scope>NUCLEOTIDE SEQUENCE [LARGE SCALE GENOMIC DNA]</scope>
    <source>
        <strain evidence="2 3">AM13-21</strain>
    </source>
</reference>
<gene>
    <name evidence="2" type="ORF">DW150_05055</name>
</gene>
<proteinExistence type="predicted"/>
<dbReference type="AlphaFoldDB" id="A0A415BUA7"/>
<evidence type="ECO:0008006" key="4">
    <source>
        <dbReference type="Google" id="ProtNLM"/>
    </source>
</evidence>
<evidence type="ECO:0000313" key="3">
    <source>
        <dbReference type="Proteomes" id="UP000285777"/>
    </source>
</evidence>